<dbReference type="InterPro" id="IPR052055">
    <property type="entry name" value="Hepadnavirus_pol/RT"/>
</dbReference>
<dbReference type="Gene3D" id="3.30.70.270">
    <property type="match status" value="1"/>
</dbReference>
<evidence type="ECO:0000259" key="1">
    <source>
        <dbReference type="PROSITE" id="PS50878"/>
    </source>
</evidence>
<dbReference type="GO" id="GO:0003676">
    <property type="term" value="F:nucleic acid binding"/>
    <property type="evidence" value="ECO:0007669"/>
    <property type="project" value="InterPro"/>
</dbReference>
<dbReference type="Gene3D" id="3.30.420.10">
    <property type="entry name" value="Ribonuclease H-like superfamily/Ribonuclease H"/>
    <property type="match status" value="1"/>
</dbReference>
<dbReference type="Gene3D" id="3.10.10.10">
    <property type="entry name" value="HIV Type 1 Reverse Transcriptase, subunit A, domain 1"/>
    <property type="match status" value="1"/>
</dbReference>
<dbReference type="Proteomes" id="UP000324800">
    <property type="component" value="Unassembled WGS sequence"/>
</dbReference>
<evidence type="ECO:0000313" key="2">
    <source>
        <dbReference type="EMBL" id="KAA6364721.1"/>
    </source>
</evidence>
<protein>
    <submittedName>
        <fullName evidence="2">Putative Transposon Ty3-I Gag-Pol polyprotein</fullName>
    </submittedName>
</protein>
<dbReference type="PANTHER" id="PTHR33050">
    <property type="entry name" value="REVERSE TRANSCRIPTASE DOMAIN-CONTAINING PROTEIN"/>
    <property type="match status" value="1"/>
</dbReference>
<dbReference type="EMBL" id="SNRW01021295">
    <property type="protein sequence ID" value="KAA6364721.1"/>
    <property type="molecule type" value="Genomic_DNA"/>
</dbReference>
<dbReference type="InterPro" id="IPR043128">
    <property type="entry name" value="Rev_trsase/Diguanyl_cyclase"/>
</dbReference>
<reference evidence="2 3" key="1">
    <citation type="submission" date="2019-03" db="EMBL/GenBank/DDBJ databases">
        <title>Single cell metagenomics reveals metabolic interactions within the superorganism composed of flagellate Streblomastix strix and complex community of Bacteroidetes bacteria on its surface.</title>
        <authorList>
            <person name="Treitli S.C."/>
            <person name="Kolisko M."/>
            <person name="Husnik F."/>
            <person name="Keeling P."/>
            <person name="Hampl V."/>
        </authorList>
    </citation>
    <scope>NUCLEOTIDE SEQUENCE [LARGE SCALE GENOMIC DNA]</scope>
    <source>
        <strain evidence="2">ST1C</strain>
    </source>
</reference>
<dbReference type="InterPro" id="IPR043502">
    <property type="entry name" value="DNA/RNA_pol_sf"/>
</dbReference>
<dbReference type="CDD" id="cd09275">
    <property type="entry name" value="RNase_HI_RT_DIRS1"/>
    <property type="match status" value="1"/>
</dbReference>
<dbReference type="Pfam" id="PF00078">
    <property type="entry name" value="RVT_1"/>
    <property type="match status" value="1"/>
</dbReference>
<feature type="domain" description="Reverse transcriptase" evidence="1">
    <location>
        <begin position="101"/>
        <end position="284"/>
    </location>
</feature>
<organism evidence="2 3">
    <name type="scientific">Streblomastix strix</name>
    <dbReference type="NCBI Taxonomy" id="222440"/>
    <lineage>
        <taxon>Eukaryota</taxon>
        <taxon>Metamonada</taxon>
        <taxon>Preaxostyla</taxon>
        <taxon>Oxymonadida</taxon>
        <taxon>Streblomastigidae</taxon>
        <taxon>Streblomastix</taxon>
    </lineage>
</organism>
<dbReference type="AlphaFoldDB" id="A0A5J4U431"/>
<proteinExistence type="predicted"/>
<dbReference type="InterPro" id="IPR000477">
    <property type="entry name" value="RT_dom"/>
</dbReference>
<dbReference type="PROSITE" id="PS50878">
    <property type="entry name" value="RT_POL"/>
    <property type="match status" value="1"/>
</dbReference>
<dbReference type="OrthoDB" id="6083831at2759"/>
<dbReference type="InterPro" id="IPR036397">
    <property type="entry name" value="RNaseH_sf"/>
</dbReference>
<accession>A0A5J4U431</accession>
<feature type="non-terminal residue" evidence="2">
    <location>
        <position position="572"/>
    </location>
</feature>
<evidence type="ECO:0000313" key="3">
    <source>
        <dbReference type="Proteomes" id="UP000324800"/>
    </source>
</evidence>
<dbReference type="SUPFAM" id="SSF56672">
    <property type="entry name" value="DNA/RNA polymerases"/>
    <property type="match status" value="1"/>
</dbReference>
<gene>
    <name evidence="2" type="ORF">EZS28_039751</name>
</gene>
<comment type="caution">
    <text evidence="2">The sequence shown here is derived from an EMBL/GenBank/DDBJ whole genome shotgun (WGS) entry which is preliminary data.</text>
</comment>
<name>A0A5J4U431_9EUKA</name>
<sequence>MGIQNRTREEIHTLEIFPRTPMEEILQPQPNMGMGGKTIRYLETWKLVKGVEFIQKGFFLLFKSEDSEKRLQEKLRICPFSGSREEEKAYTEKLEEELKENIIEQIHPEQAKWFNPTFIIPKPHQKWRKILDASALNKEIQTIHFKMNGTDQVRDLIRKGDWATSLDQKSAFHHLIVYPPHRPYLAFEAMVKVYQYRAMPFGTQHSPIFFAQALAMVLTKIRRESDIRILNYVDDLLLLHQNKVRLRKQTLIIMEILEAFGWTIAQEKCEIEPKQQINFLGWTWDLDKMYIKMTDLRKQELRYQLKRFISLTQRQIPIKIKYLASIIGKQNFLRVQVREASLDLKLKDSAKTRALKNKEWKENMILPKEILQELYWWQGVIVRNKEMTLEVRIPEAVMVSDASPKGWGVTLELQTGDTLVQHGEWEKEQKKWTSNKMEMEAIFLGLFRFGQVFNELQIKAILIRSDSSTAVQDLAKQRAGETLVAEMKKIVKLCQQLKIQTQTQHIPGISNKITDALSRLSTQGDYSVKREVFIALCQAWEITPTVDLFATGENKLVDRFVAIGEEEEGAEW</sequence>
<dbReference type="PANTHER" id="PTHR33050:SF7">
    <property type="entry name" value="RIBONUCLEASE H"/>
    <property type="match status" value="1"/>
</dbReference>